<dbReference type="GO" id="GO:0003677">
    <property type="term" value="F:DNA binding"/>
    <property type="evidence" value="ECO:0007669"/>
    <property type="project" value="InterPro"/>
</dbReference>
<feature type="domain" description="Resolvase HTH" evidence="1">
    <location>
        <begin position="2"/>
        <end position="41"/>
    </location>
</feature>
<dbReference type="Pfam" id="PF02796">
    <property type="entry name" value="HTH_7"/>
    <property type="match status" value="1"/>
</dbReference>
<dbReference type="Gene3D" id="1.10.10.60">
    <property type="entry name" value="Homeodomain-like"/>
    <property type="match status" value="1"/>
</dbReference>
<reference evidence="2 3" key="1">
    <citation type="journal article" date="2018" name="Int. J. Syst. Evol. Microbiol.">
        <title>Mesosutterella multiformis gen. nov., sp. nov., a member of the family Sutterellaceae and Sutterella megalosphaeroides sp. nov., isolated from human faeces.</title>
        <authorList>
            <person name="Sakamoto M."/>
            <person name="Ikeyama N."/>
            <person name="Kunihiro T."/>
            <person name="Iino T."/>
            <person name="Yuki M."/>
            <person name="Ohkuma M."/>
        </authorList>
    </citation>
    <scope>NUCLEOTIDE SEQUENCE [LARGE SCALE GENOMIC DNA]</scope>
    <source>
        <strain evidence="2 3">4NBBH2</strain>
    </source>
</reference>
<comment type="caution">
    <text evidence="2">The sequence shown here is derived from an EMBL/GenBank/DDBJ whole genome shotgun (WGS) entry which is preliminary data.</text>
</comment>
<dbReference type="Proteomes" id="UP000266091">
    <property type="component" value="Unassembled WGS sequence"/>
</dbReference>
<evidence type="ECO:0000313" key="3">
    <source>
        <dbReference type="Proteomes" id="UP000266091"/>
    </source>
</evidence>
<evidence type="ECO:0000259" key="1">
    <source>
        <dbReference type="Pfam" id="PF02796"/>
    </source>
</evidence>
<accession>A0A388SG31</accession>
<dbReference type="EMBL" id="BGZJ01000002">
    <property type="protein sequence ID" value="GBO94400.1"/>
    <property type="molecule type" value="Genomic_DNA"/>
</dbReference>
<dbReference type="AlphaFoldDB" id="A0A388SG31"/>
<organism evidence="2 3">
    <name type="scientific">Mesosutterella multiformis</name>
    <dbReference type="NCBI Taxonomy" id="2259133"/>
    <lineage>
        <taxon>Bacteria</taxon>
        <taxon>Pseudomonadati</taxon>
        <taxon>Pseudomonadota</taxon>
        <taxon>Betaproteobacteria</taxon>
        <taxon>Burkholderiales</taxon>
        <taxon>Sutterellaceae</taxon>
        <taxon>Mesosutterella</taxon>
    </lineage>
</organism>
<gene>
    <name evidence="2" type="ORF">MESMUL_17540</name>
</gene>
<dbReference type="InterPro" id="IPR006120">
    <property type="entry name" value="Resolvase_HTH_dom"/>
</dbReference>
<protein>
    <recommendedName>
        <fullName evidence="1">Resolvase HTH domain-containing protein</fullName>
    </recommendedName>
</protein>
<sequence>MLKKNKVARIHELYEKEHASIKTICKILNISRNTVRRYLRETEFKGYETPQLAYLRNNRAEVRAIFNSCNKRCTAMLPILEERTGLKFPLRTLQRFTHPWRHRRTRTAVSSVRDTQSASL</sequence>
<evidence type="ECO:0000313" key="2">
    <source>
        <dbReference type="EMBL" id="GBO94400.1"/>
    </source>
</evidence>
<dbReference type="OrthoDB" id="2065409at2"/>
<accession>A0A401LIZ0</accession>
<dbReference type="RefSeq" id="WP_116270671.1">
    <property type="nucleotide sequence ID" value="NZ_BGZJ01000002.1"/>
</dbReference>
<dbReference type="GO" id="GO:0000150">
    <property type="term" value="F:DNA strand exchange activity"/>
    <property type="evidence" value="ECO:0007669"/>
    <property type="project" value="InterPro"/>
</dbReference>
<name>A0A388SG31_9BURK</name>
<proteinExistence type="predicted"/>
<keyword evidence="3" id="KW-1185">Reference proteome</keyword>